<reference evidence="3" key="2">
    <citation type="journal article" date="2001" name="Science">
        <title>The sequence of the human genome.</title>
        <authorList>
            <person name="Venter J.C."/>
            <person name="Adams M.D."/>
            <person name="Myers E.W."/>
            <person name="Li P.W."/>
            <person name="Mural R.J."/>
            <person name="Sutton G.G."/>
            <person name="Smith H.O."/>
            <person name="Yandell M."/>
            <person name="Evans C.A."/>
            <person name="Holt R.A."/>
            <person name="Gocayne J.D."/>
            <person name="Amanatides P."/>
            <person name="Ballew R.M."/>
            <person name="Huson D.H."/>
            <person name="Wortman J.R."/>
            <person name="Zhang Q."/>
            <person name="Kodira C.D."/>
            <person name="Zheng X.H."/>
            <person name="Chen L."/>
            <person name="Skupski M."/>
            <person name="Subramanian G."/>
            <person name="Thomas P.D."/>
            <person name="Zhang J."/>
            <person name="Gabor Miklos G.L."/>
            <person name="Nelson C."/>
            <person name="Broder S."/>
            <person name="Clark A.G."/>
            <person name="Nadeau J."/>
            <person name="McKusick V.A."/>
            <person name="Zinder N."/>
            <person name="Levine A.J."/>
            <person name="Roberts R.J."/>
            <person name="Simon M."/>
            <person name="Slayman C."/>
            <person name="Hunkapiller M."/>
            <person name="Bolanos R."/>
            <person name="Delcher A."/>
            <person name="Dew I."/>
            <person name="Fasulo D."/>
            <person name="Flanigan M."/>
            <person name="Florea L."/>
            <person name="Halpern A."/>
            <person name="Hannenhalli S."/>
            <person name="Kravitz S."/>
            <person name="Levy S."/>
            <person name="Mobarry C."/>
            <person name="Reinert K."/>
            <person name="Remington K."/>
            <person name="Abu-Threideh J."/>
            <person name="Beasley E."/>
            <person name="Biddick K."/>
            <person name="Bonazzi V."/>
            <person name="Brandon R."/>
            <person name="Cargill M."/>
            <person name="Chandramouliswaran I."/>
            <person name="Charlab R."/>
            <person name="Chaturvedi K."/>
            <person name="Deng Z."/>
            <person name="Di Francesco V."/>
            <person name="Dunn P."/>
            <person name="Eilbeck K."/>
            <person name="Evangelista C."/>
            <person name="Gabrielian A.E."/>
            <person name="Gan W."/>
            <person name="Ge W."/>
            <person name="Gong F."/>
            <person name="Gu Z."/>
            <person name="Guan P."/>
            <person name="Heiman T.J."/>
            <person name="Higgins M.E."/>
            <person name="Ji R.R."/>
            <person name="Ke Z."/>
            <person name="Ketchum K.A."/>
            <person name="Lai Z."/>
            <person name="Lei Y."/>
            <person name="Li Z."/>
            <person name="Li J."/>
            <person name="Liang Y."/>
            <person name="Lin X."/>
            <person name="Lu F."/>
            <person name="Merkulov G.V."/>
            <person name="Milshina N."/>
            <person name="Moore H.M."/>
            <person name="Naik A.K."/>
            <person name="Narayan V.A."/>
            <person name="Neelam B."/>
            <person name="Nusskern D."/>
            <person name="Rusch D.B."/>
            <person name="Salzberg S."/>
            <person name="Shao W."/>
            <person name="Shue B."/>
            <person name="Sun J."/>
            <person name="Wang Z."/>
            <person name="Wang A."/>
            <person name="Wang X."/>
            <person name="Wang J."/>
            <person name="Wei M."/>
            <person name="Wides R."/>
            <person name="Xiao C."/>
            <person name="Yan C."/>
            <person name="Yao A."/>
            <person name="Ye J."/>
            <person name="Zhan M."/>
            <person name="Zhang W."/>
            <person name="Zhang H."/>
            <person name="Zhao Q."/>
            <person name="Zheng L."/>
            <person name="Zhong F."/>
            <person name="Zhong W."/>
            <person name="Zhu S."/>
            <person name="Zhao S."/>
            <person name="Gilbert D."/>
            <person name="Baumhueter S."/>
            <person name="Spier G."/>
            <person name="Carter C."/>
            <person name="Cravchik A."/>
            <person name="Woodage T."/>
            <person name="Ali F."/>
            <person name="An H."/>
            <person name="Awe A."/>
            <person name="Baldwin D."/>
            <person name="Baden H."/>
            <person name="Barnstead M."/>
            <person name="Barrow I."/>
            <person name="Beeson K."/>
            <person name="Busam D."/>
            <person name="Carver A."/>
            <person name="Center A."/>
            <person name="Cheng M.L."/>
            <person name="Curry L."/>
            <person name="Danaher S."/>
            <person name="Davenport L."/>
            <person name="Desilets R."/>
            <person name="Dietz S."/>
            <person name="Dodson K."/>
            <person name="Doup L."/>
            <person name="Ferriera S."/>
            <person name="Garg N."/>
            <person name="Gluecksmann A."/>
            <person name="Hart B."/>
            <person name="Haynes J."/>
            <person name="Haynes C."/>
            <person name="Heiner C."/>
            <person name="Hladun S."/>
            <person name="Hostin D."/>
            <person name="Houck J."/>
            <person name="Howland T."/>
            <person name="Ibegwam C."/>
            <person name="Johnson J."/>
            <person name="Kalush F."/>
            <person name="Kline L."/>
            <person name="Koduru S."/>
            <person name="Love A."/>
            <person name="Mann F."/>
            <person name="May D."/>
            <person name="McCawley S."/>
            <person name="McIntosh T."/>
            <person name="McMullen I."/>
            <person name="Moy M."/>
            <person name="Moy L."/>
            <person name="Murphy B."/>
            <person name="Nelson K."/>
            <person name="Pfannkoch C."/>
            <person name="Pratts E."/>
            <person name="Puri V."/>
            <person name="Qureshi H."/>
            <person name="Reardon M."/>
            <person name="Rodriguez R."/>
            <person name="Rogers Y.H."/>
            <person name="Romblad D."/>
            <person name="Ruhfel B."/>
            <person name="Scott R."/>
            <person name="Sitter C."/>
            <person name="Smallwood M."/>
            <person name="Stewart E."/>
            <person name="Strong R."/>
            <person name="Suh E."/>
            <person name="Thomas R."/>
            <person name="Tint N.N."/>
            <person name="Tse S."/>
            <person name="Vech C."/>
            <person name="Wang G."/>
            <person name="Wetter J."/>
            <person name="Williams S."/>
            <person name="Williams M."/>
            <person name="Windsor S."/>
            <person name="Winn-Deen E."/>
            <person name="Wolfe K."/>
            <person name="Zaveri J."/>
            <person name="Zaveri K."/>
            <person name="Abril J.F."/>
            <person name="Guigo R."/>
            <person name="Campbell M.J."/>
            <person name="Sjolander K.V."/>
            <person name="Karlak B."/>
            <person name="Kejariwal A."/>
            <person name="Mi H."/>
            <person name="Lazareva B."/>
            <person name="Hatton T."/>
            <person name="Narechania A."/>
            <person name="Diemer K."/>
            <person name="Muruganujan A."/>
            <person name="Guo N."/>
            <person name="Sato S."/>
            <person name="Bafna V."/>
            <person name="Istrail S."/>
            <person name="Lippert R."/>
            <person name="Schwartz R."/>
            <person name="Walenz B."/>
            <person name="Yooseph S."/>
            <person name="Allen D."/>
            <person name="Basu A."/>
            <person name="Baxendale J."/>
            <person name="Blick L."/>
            <person name="Caminha M."/>
            <person name="Carnes-Stine J."/>
            <person name="Caulk P."/>
            <person name="Chiang Y.H."/>
            <person name="Coyne M."/>
            <person name="Dahlke C."/>
            <person name="Mays A."/>
            <person name="Dombroski M."/>
            <person name="Donnelly M."/>
            <person name="Ely D."/>
            <person name="Esparham S."/>
            <person name="Fosler C."/>
            <person name="Gire H."/>
            <person name="Glanowski S."/>
            <person name="Glasser K."/>
            <person name="Glodek A."/>
            <person name="Gorokhov M."/>
            <person name="Graham K."/>
            <person name="Gropman B."/>
            <person name="Harris M."/>
            <person name="Heil J."/>
            <person name="Henderson S."/>
            <person name="Hoover J."/>
            <person name="Jennings D."/>
            <person name="Jordan C."/>
            <person name="Jordan J."/>
            <person name="Kasha J."/>
            <person name="Kagan L."/>
            <person name="Kraft C."/>
            <person name="Levitsky A."/>
            <person name="Lewis M."/>
            <person name="Liu X."/>
            <person name="Lopez J."/>
            <person name="Ma D."/>
            <person name="Majoros W."/>
            <person name="McDaniel J."/>
            <person name="Murphy S."/>
            <person name="Newman M."/>
            <person name="Nguyen T."/>
            <person name="Nguyen N."/>
            <person name="Nodell M."/>
            <person name="Pan S."/>
            <person name="Peck J."/>
            <person name="Peterson M."/>
            <person name="Rowe W."/>
            <person name="Sanders R."/>
            <person name="Scott J."/>
            <person name="Simpson M."/>
            <person name="Smith T."/>
            <person name="Sprague A."/>
            <person name="Stockwell T."/>
            <person name="Turner R."/>
            <person name="Venter E."/>
            <person name="Wang M."/>
            <person name="Wen M."/>
            <person name="Wu D."/>
            <person name="Wu M."/>
            <person name="Xia A."/>
            <person name="Zandieh A."/>
            <person name="Zhu X."/>
        </authorList>
    </citation>
    <scope>NUCLEOTIDE SEQUENCE</scope>
</reference>
<dbReference type="Pfam" id="PF02174">
    <property type="entry name" value="IRS"/>
    <property type="match status" value="1"/>
</dbReference>
<feature type="non-terminal residue" evidence="2">
    <location>
        <position position="1"/>
    </location>
</feature>
<dbReference type="EMBL" id="AF229166">
    <property type="protein sequence ID" value="AAF66013.1"/>
    <property type="molecule type" value="mRNA"/>
</dbReference>
<dbReference type="AlphaFoldDB" id="Q9NYS9"/>
<dbReference type="EMBL" id="CH471076">
    <property type="protein sequence ID" value="EAW74857.1"/>
    <property type="molecule type" value="Genomic_DNA"/>
</dbReference>
<evidence type="ECO:0000313" key="2">
    <source>
        <dbReference type="EMBL" id="AAF66013.1"/>
    </source>
</evidence>
<feature type="domain" description="IRS-type PTB" evidence="1">
    <location>
        <begin position="12"/>
        <end position="99"/>
    </location>
</feature>
<reference evidence="3" key="3">
    <citation type="submission" date="2005-07" db="EMBL/GenBank/DDBJ databases">
        <authorList>
            <person name="Mural R.J."/>
            <person name="Istrail S."/>
            <person name="Sutton G."/>
            <person name="Florea L."/>
            <person name="Halpern A.L."/>
            <person name="Mobarry C.M."/>
            <person name="Lippert R."/>
            <person name="Walenz B."/>
            <person name="Shatkay H."/>
            <person name="Dew I."/>
            <person name="Miller J.R."/>
            <person name="Flanigan M.J."/>
            <person name="Edwards N.J."/>
            <person name="Bolanos R."/>
            <person name="Fasulo D."/>
            <person name="Halldorsson B.V."/>
            <person name="Hannenhalli S."/>
            <person name="Turner R."/>
            <person name="Yooseph S."/>
            <person name="Lu F."/>
            <person name="Nusskern D.R."/>
            <person name="Shue B.C."/>
            <person name="Zheng X.H."/>
            <person name="Zhong F."/>
            <person name="Delcher A.L."/>
            <person name="Huson D.H."/>
            <person name="Kravitz S.A."/>
            <person name="Mouchard L."/>
            <person name="Reinert K."/>
            <person name="Remington K.A."/>
            <person name="Clark A.G."/>
            <person name="Waterman M.S."/>
            <person name="Eichler E.E."/>
            <person name="Adams M.D."/>
            <person name="Hunkapiller M.W."/>
            <person name="Myers E.W."/>
            <person name="Venter J.C."/>
        </authorList>
    </citation>
    <scope>NUCLEOTIDE SEQUENCE</scope>
</reference>
<reference evidence="2" key="1">
    <citation type="submission" date="2000-01" db="EMBL/GenBank/DDBJ databases">
        <title>Cloning of human p62dok-like gene.</title>
        <authorList>
            <person name="Zhang Y."/>
            <person name="Chen Z."/>
            <person name="Huang A."/>
            <person name="Lu C."/>
            <person name="Zhou M."/>
            <person name="He C."/>
        </authorList>
    </citation>
    <scope>NUCLEOTIDE SEQUENCE</scope>
</reference>
<sequence length="99" mass="11067">MLENSLCSPTWEGSQFWVTVQRTEAVEHCGLHASYVLRVEAERLTLLTMGAQSQVPELLLSWPYTLLHCYGRDKVMFSFEASAAASWALEPSFPDGTGK</sequence>
<dbReference type="SMART" id="SM00310">
    <property type="entry name" value="PTBI"/>
    <property type="match status" value="1"/>
</dbReference>
<dbReference type="InterPro" id="IPR002404">
    <property type="entry name" value="IRS_PTB"/>
</dbReference>
<dbReference type="SMART" id="SM01244">
    <property type="entry name" value="IRS"/>
    <property type="match status" value="1"/>
</dbReference>
<dbReference type="PROSITE" id="PS51064">
    <property type="entry name" value="IRS_PTB"/>
    <property type="match status" value="1"/>
</dbReference>
<protein>
    <submittedName>
        <fullName evidence="2">Docking protein 1-like protein</fullName>
    </submittedName>
    <submittedName>
        <fullName evidence="3">HCG2016923</fullName>
    </submittedName>
</protein>
<evidence type="ECO:0000259" key="1">
    <source>
        <dbReference type="PROSITE" id="PS51064"/>
    </source>
</evidence>
<dbReference type="PANTHER" id="PTHR21258:SF57">
    <property type="entry name" value="IRS-TYPE PTB DOMAIN-CONTAINING PROTEIN"/>
    <property type="match status" value="1"/>
</dbReference>
<name>Q9NYS9_HUMAN</name>
<gene>
    <name evidence="3" type="ORF">hCG_2016923</name>
</gene>
<dbReference type="InterPro" id="IPR011993">
    <property type="entry name" value="PH-like_dom_sf"/>
</dbReference>
<evidence type="ECO:0000313" key="3">
    <source>
        <dbReference type="EMBL" id="EAW74857.1"/>
    </source>
</evidence>
<dbReference type="InterPro" id="IPR050996">
    <property type="entry name" value="Docking_Protein_DOK"/>
</dbReference>
<organism evidence="2">
    <name type="scientific">Homo sapiens</name>
    <name type="common">Human</name>
    <dbReference type="NCBI Taxonomy" id="9606"/>
    <lineage>
        <taxon>Eukaryota</taxon>
        <taxon>Metazoa</taxon>
        <taxon>Chordata</taxon>
        <taxon>Craniata</taxon>
        <taxon>Vertebrata</taxon>
        <taxon>Euteleostomi</taxon>
        <taxon>Mammalia</taxon>
        <taxon>Eutheria</taxon>
        <taxon>Euarchontoglires</taxon>
        <taxon>Primates</taxon>
        <taxon>Haplorrhini</taxon>
        <taxon>Catarrhini</taxon>
        <taxon>Hominidae</taxon>
        <taxon>Homo</taxon>
    </lineage>
</organism>
<dbReference type="PANTHER" id="PTHR21258">
    <property type="entry name" value="DOCKING PROTEIN RELATED"/>
    <property type="match status" value="1"/>
</dbReference>
<dbReference type="SUPFAM" id="SSF50729">
    <property type="entry name" value="PH domain-like"/>
    <property type="match status" value="1"/>
</dbReference>
<proteinExistence type="evidence at transcript level"/>
<dbReference type="Gene3D" id="2.30.29.30">
    <property type="entry name" value="Pleckstrin-homology domain (PH domain)/Phosphotyrosine-binding domain (PTB)"/>
    <property type="match status" value="1"/>
</dbReference>
<accession>Q9NYS9</accession>